<dbReference type="InterPro" id="IPR036020">
    <property type="entry name" value="WW_dom_sf"/>
</dbReference>
<dbReference type="PROSITE" id="PS01159">
    <property type="entry name" value="WW_DOMAIN_1"/>
    <property type="match status" value="1"/>
</dbReference>
<feature type="region of interest" description="Disordered" evidence="1">
    <location>
        <begin position="397"/>
        <end position="447"/>
    </location>
</feature>
<organism evidence="4">
    <name type="scientific">Noctiluca scintillans</name>
    <name type="common">Sea sparkle</name>
    <name type="synonym">Red tide dinoflagellate</name>
    <dbReference type="NCBI Taxonomy" id="2966"/>
    <lineage>
        <taxon>Eukaryota</taxon>
        <taxon>Sar</taxon>
        <taxon>Alveolata</taxon>
        <taxon>Dinophyceae</taxon>
        <taxon>Noctilucales</taxon>
        <taxon>Noctilucaceae</taxon>
        <taxon>Noctiluca</taxon>
    </lineage>
</organism>
<feature type="compositionally biased region" description="Polar residues" evidence="1">
    <location>
        <begin position="412"/>
        <end position="435"/>
    </location>
</feature>
<name>A0A7S1AE61_NOCSC</name>
<keyword evidence="2" id="KW-0472">Membrane</keyword>
<dbReference type="Gene3D" id="2.20.70.10">
    <property type="match status" value="1"/>
</dbReference>
<dbReference type="AlphaFoldDB" id="A0A7S1AE61"/>
<evidence type="ECO:0000256" key="1">
    <source>
        <dbReference type="SAM" id="MobiDB-lite"/>
    </source>
</evidence>
<dbReference type="CDD" id="cd00201">
    <property type="entry name" value="WW"/>
    <property type="match status" value="1"/>
</dbReference>
<feature type="transmembrane region" description="Helical" evidence="2">
    <location>
        <begin position="137"/>
        <end position="159"/>
    </location>
</feature>
<protein>
    <recommendedName>
        <fullName evidence="3">WW domain-containing protein</fullName>
    </recommendedName>
</protein>
<evidence type="ECO:0000259" key="3">
    <source>
        <dbReference type="PROSITE" id="PS50020"/>
    </source>
</evidence>
<keyword evidence="2" id="KW-1133">Transmembrane helix</keyword>
<gene>
    <name evidence="4" type="ORF">NSCI0253_LOCUS25619</name>
</gene>
<feature type="transmembrane region" description="Helical" evidence="2">
    <location>
        <begin position="73"/>
        <end position="95"/>
    </location>
</feature>
<dbReference type="EMBL" id="HBFQ01036315">
    <property type="protein sequence ID" value="CAD8851269.1"/>
    <property type="molecule type" value="Transcribed_RNA"/>
</dbReference>
<reference evidence="4" key="1">
    <citation type="submission" date="2021-01" db="EMBL/GenBank/DDBJ databases">
        <authorList>
            <person name="Corre E."/>
            <person name="Pelletier E."/>
            <person name="Niang G."/>
            <person name="Scheremetjew M."/>
            <person name="Finn R."/>
            <person name="Kale V."/>
            <person name="Holt S."/>
            <person name="Cochrane G."/>
            <person name="Meng A."/>
            <person name="Brown T."/>
            <person name="Cohen L."/>
        </authorList>
    </citation>
    <scope>NUCLEOTIDE SEQUENCE</scope>
</reference>
<proteinExistence type="predicted"/>
<feature type="transmembrane region" description="Helical" evidence="2">
    <location>
        <begin position="165"/>
        <end position="186"/>
    </location>
</feature>
<keyword evidence="2" id="KW-0812">Transmembrane</keyword>
<feature type="transmembrane region" description="Helical" evidence="2">
    <location>
        <begin position="451"/>
        <end position="477"/>
    </location>
</feature>
<dbReference type="PROSITE" id="PS50020">
    <property type="entry name" value="WW_DOMAIN_2"/>
    <property type="match status" value="1"/>
</dbReference>
<accession>A0A7S1AE61</accession>
<evidence type="ECO:0000256" key="2">
    <source>
        <dbReference type="SAM" id="Phobius"/>
    </source>
</evidence>
<feature type="domain" description="WW" evidence="3">
    <location>
        <begin position="299"/>
        <end position="335"/>
    </location>
</feature>
<feature type="transmembrane region" description="Helical" evidence="2">
    <location>
        <begin position="107"/>
        <end position="130"/>
    </location>
</feature>
<sequence length="746" mass="83472">MGTDYEAVGVTEMLRIPLWKKQLQNIKAAMDNVNTDDPYNEDENDISVASLQHIKLFRQLQANWQSYDAYARVSMAMGANLTMQTLCYFVLQLSWKRLKVNDETFPFSAVCLVILFSTTAWSLFWLDLYLSRRLLQFSVVLIFAPPVLSVVGIILQRYYSSQALGILIPVIYFLHFVWICFTTLAAKPDLINNVALPSKFRSVLYLDVFGWFKPDEEDDHEPVLPDSPMPANLDALLRHECSQNNAEIRVDLQFFEGSQVQDYLQDDMMTLKKVAAARTRYDTVSQIFLSLAGERETVNVLPPGWLKLAWNPTGSPLTYYFNCRTGETTWDEPRDKLRICDFASLEERLASFEAQVRSLSGQSELRKVAGISSSLTTDFGSSALHLAATHQLAELPPSEGQRGSLLQPLPRSPTSESQTHLLASNNPQSGTTFHPATTHAREQARSRPPGLLPWTTFLTTSVVLMGVWIVGVAWSIAHYSFKIDIHEVIPESSNDFYMPRLLQTDVSATSSPSLRPVGMACHANLTSLLVAERFAVFDIHGSEMTPNVDIAHCLDQNPQFRGLGIKDISVECPNSVCAAVLLGADGATALRCRLGQGFHKNAGTFGLLGGPWQQLALDEDGTSWGLRNQTLAKLHPRALGLMPILELKNMEKFTLTAVHVIPGRSVLGLDEGGRLHSWPSWGGPVRSWRLPPTVHWHDFCTLRDEMFVLGSLAGAMNVWRFALPPVIFITPTSTVPRWLRRLLMDR</sequence>
<evidence type="ECO:0000313" key="4">
    <source>
        <dbReference type="EMBL" id="CAD8851269.1"/>
    </source>
</evidence>
<dbReference type="InterPro" id="IPR001202">
    <property type="entry name" value="WW_dom"/>
</dbReference>
<dbReference type="SUPFAM" id="SSF51045">
    <property type="entry name" value="WW domain"/>
    <property type="match status" value="1"/>
</dbReference>